<dbReference type="SUPFAM" id="SSF64263">
    <property type="entry name" value="Prokaryotic ribosomal protein L17"/>
    <property type="match status" value="1"/>
</dbReference>
<evidence type="ECO:0000256" key="6">
    <source>
        <dbReference type="RuleBase" id="RU000661"/>
    </source>
</evidence>
<protein>
    <recommendedName>
        <fullName evidence="4 6">50S ribosomal protein L17</fullName>
    </recommendedName>
</protein>
<comment type="similarity">
    <text evidence="1 5">Belongs to the bacterial ribosomal protein bL17 family.</text>
</comment>
<dbReference type="PANTHER" id="PTHR14413">
    <property type="entry name" value="RIBOSOMAL PROTEIN L17"/>
    <property type="match status" value="1"/>
</dbReference>
<dbReference type="InterPro" id="IPR036373">
    <property type="entry name" value="Ribosomal_bL17_sf"/>
</dbReference>
<evidence type="ECO:0000256" key="5">
    <source>
        <dbReference type="RuleBase" id="RU000660"/>
    </source>
</evidence>
<dbReference type="EMBL" id="MGIL01000007">
    <property type="protein sequence ID" value="OGM88577.1"/>
    <property type="molecule type" value="Genomic_DNA"/>
</dbReference>
<evidence type="ECO:0000256" key="4">
    <source>
        <dbReference type="ARBA" id="ARBA00035494"/>
    </source>
</evidence>
<dbReference type="Pfam" id="PF01196">
    <property type="entry name" value="Ribosomal_L17"/>
    <property type="match status" value="1"/>
</dbReference>
<evidence type="ECO:0000256" key="1">
    <source>
        <dbReference type="ARBA" id="ARBA00008777"/>
    </source>
</evidence>
<dbReference type="NCBIfam" id="TIGR00059">
    <property type="entry name" value="L17"/>
    <property type="match status" value="1"/>
</dbReference>
<evidence type="ECO:0000313" key="8">
    <source>
        <dbReference type="EMBL" id="OGM88577.1"/>
    </source>
</evidence>
<dbReference type="Gene3D" id="3.90.1030.10">
    <property type="entry name" value="Ribosomal protein L17"/>
    <property type="match status" value="1"/>
</dbReference>
<accession>A0A1F8DIZ2</accession>
<reference evidence="8 9" key="1">
    <citation type="journal article" date="2016" name="Nat. Commun.">
        <title>Thousands of microbial genomes shed light on interconnected biogeochemical processes in an aquifer system.</title>
        <authorList>
            <person name="Anantharaman K."/>
            <person name="Brown C.T."/>
            <person name="Hug L.A."/>
            <person name="Sharon I."/>
            <person name="Castelle C.J."/>
            <person name="Probst A.J."/>
            <person name="Thomas B.C."/>
            <person name="Singh A."/>
            <person name="Wilkins M.J."/>
            <person name="Karaoz U."/>
            <person name="Brodie E.L."/>
            <person name="Williams K.H."/>
            <person name="Hubbard S.S."/>
            <person name="Banfield J.F."/>
        </authorList>
    </citation>
    <scope>NUCLEOTIDE SEQUENCE [LARGE SCALE GENOMIC DNA]</scope>
</reference>
<gene>
    <name evidence="8" type="ORF">A2573_03145</name>
</gene>
<dbReference type="AlphaFoldDB" id="A0A1F8DIZ2"/>
<dbReference type="PROSITE" id="PS01167">
    <property type="entry name" value="RIBOSOMAL_L17"/>
    <property type="match status" value="1"/>
</dbReference>
<name>A0A1F8DIZ2_9BACT</name>
<keyword evidence="2 5" id="KW-0689">Ribosomal protein</keyword>
<dbReference type="PANTHER" id="PTHR14413:SF16">
    <property type="entry name" value="LARGE RIBOSOMAL SUBUNIT PROTEIN BL17M"/>
    <property type="match status" value="1"/>
</dbReference>
<dbReference type="GO" id="GO:0022625">
    <property type="term" value="C:cytosolic large ribosomal subunit"/>
    <property type="evidence" value="ECO:0007669"/>
    <property type="project" value="TreeGrafter"/>
</dbReference>
<feature type="region of interest" description="Disordered" evidence="7">
    <location>
        <begin position="123"/>
        <end position="154"/>
    </location>
</feature>
<evidence type="ECO:0000256" key="7">
    <source>
        <dbReference type="SAM" id="MobiDB-lite"/>
    </source>
</evidence>
<dbReference type="GO" id="GO:0006412">
    <property type="term" value="P:translation"/>
    <property type="evidence" value="ECO:0007669"/>
    <property type="project" value="InterPro"/>
</dbReference>
<evidence type="ECO:0000256" key="3">
    <source>
        <dbReference type="ARBA" id="ARBA00023274"/>
    </source>
</evidence>
<comment type="caution">
    <text evidence="8">The sequence shown here is derived from an EMBL/GenBank/DDBJ whole genome shotgun (WGS) entry which is preliminary data.</text>
</comment>
<proteinExistence type="inferred from homology"/>
<evidence type="ECO:0000313" key="9">
    <source>
        <dbReference type="Proteomes" id="UP000177596"/>
    </source>
</evidence>
<evidence type="ECO:0000256" key="2">
    <source>
        <dbReference type="ARBA" id="ARBA00022980"/>
    </source>
</evidence>
<dbReference type="Proteomes" id="UP000177596">
    <property type="component" value="Unassembled WGS sequence"/>
</dbReference>
<keyword evidence="3 5" id="KW-0687">Ribonucleoprotein</keyword>
<sequence>MNKRVFGRQLSRSRPAREALFASLTQSLIVNGSIVTTRAKAKAVVGSVEKMVTLAKTGSVAARRKVMSNLDNAREATDILFQKVVKAFLAKNSGFIRIISLPRRVGDNAQMVKMEWTEKIEYGEKKKPEVGKKGKKVEEKKKKTEKPVKGKEKA</sequence>
<dbReference type="InterPro" id="IPR047859">
    <property type="entry name" value="Ribosomal_bL17_CS"/>
</dbReference>
<dbReference type="GO" id="GO:0003735">
    <property type="term" value="F:structural constituent of ribosome"/>
    <property type="evidence" value="ECO:0007669"/>
    <property type="project" value="InterPro"/>
</dbReference>
<dbReference type="InterPro" id="IPR000456">
    <property type="entry name" value="Ribosomal_bL17"/>
</dbReference>
<organism evidence="8 9">
    <name type="scientific">Candidatus Woesebacteria bacterium RIFOXYD1_FULL_43_18</name>
    <dbReference type="NCBI Taxonomy" id="1802551"/>
    <lineage>
        <taxon>Bacteria</taxon>
        <taxon>Candidatus Woeseibacteriota</taxon>
    </lineage>
</organism>